<feature type="transmembrane region" description="Helical" evidence="6">
    <location>
        <begin position="233"/>
        <end position="251"/>
    </location>
</feature>
<keyword evidence="6" id="KW-1133">Transmembrane helix</keyword>
<dbReference type="InterPro" id="IPR017900">
    <property type="entry name" value="4Fe4S_Fe_S_CS"/>
</dbReference>
<evidence type="ECO:0000256" key="1">
    <source>
        <dbReference type="ARBA" id="ARBA00022485"/>
    </source>
</evidence>
<feature type="domain" description="4Fe-4S ferredoxin-type" evidence="7">
    <location>
        <begin position="380"/>
        <end position="410"/>
    </location>
</feature>
<evidence type="ECO:0000256" key="4">
    <source>
        <dbReference type="ARBA" id="ARBA00023004"/>
    </source>
</evidence>
<proteinExistence type="predicted"/>
<evidence type="ECO:0000256" key="2">
    <source>
        <dbReference type="ARBA" id="ARBA00022723"/>
    </source>
</evidence>
<dbReference type="PANTHER" id="PTHR43255">
    <property type="entry name" value="IRON-SULFUR-BINDING OXIDOREDUCTASE FADF-RELATED-RELATED"/>
    <property type="match status" value="1"/>
</dbReference>
<dbReference type="EMBL" id="CP029346">
    <property type="protein sequence ID" value="AWL08312.1"/>
    <property type="molecule type" value="Genomic_DNA"/>
</dbReference>
<accession>A0A2S2DSP1</accession>
<sequence length="455" mass="51566">MTALREKDSAKHSSIMHIFLQVLFILVLFGLGYLVTQRFKLIISSIHLAKAVELNDRPSERWKRVFLLAFGQKKMFQKPLVGVFHFLIYLGFVLINIEILEIVIDGILGTHRIFAPLLGSIYPVLLNFFELLSLGVFVACVVFFLRRGVIHVQRLQPGAHRELKGFPIRDAYTILAIECILMLALWTMNASDAILQERQVEHFEPVGAFVVSQHFMPILSSLSTPILLILERVAWWFHILGILGFAFYVTYSKHLHIFFAFPAAYFSSLEPSSKMGNMPSVTHEVKLMLGQPVEPNTATPDQMRFGAKDVMDLTWKNALDAYSCTECGRCTEQCPANQTGRALSPRKIMMDTRDRLEEVGKGLAKNKGQWVEDGKSLLGDYISAEELRACTTCQACVEACPMELSPLNIILALRRYQIMEQSDAPAAWNSMFSNIETNQAPWKFNPSDRLNWAKS</sequence>
<evidence type="ECO:0000313" key="8">
    <source>
        <dbReference type="EMBL" id="AWL08312.1"/>
    </source>
</evidence>
<keyword evidence="5" id="KW-0411">Iron-sulfur</keyword>
<dbReference type="KEGG" id="psez:HME7025_00440"/>
<feature type="transmembrane region" description="Helical" evidence="6">
    <location>
        <begin position="166"/>
        <end position="186"/>
    </location>
</feature>
<dbReference type="InterPro" id="IPR036197">
    <property type="entry name" value="NarG-like_sf"/>
</dbReference>
<feature type="transmembrane region" description="Helical" evidence="6">
    <location>
        <begin position="80"/>
        <end position="104"/>
    </location>
</feature>
<feature type="domain" description="4Fe-4S ferredoxin-type" evidence="7">
    <location>
        <begin position="315"/>
        <end position="337"/>
    </location>
</feature>
<keyword evidence="9" id="KW-1185">Reference proteome</keyword>
<keyword evidence="3 8" id="KW-0560">Oxidoreductase</keyword>
<dbReference type="AlphaFoldDB" id="A0A2S2DSP1"/>
<dbReference type="GO" id="GO:0016491">
    <property type="term" value="F:oxidoreductase activity"/>
    <property type="evidence" value="ECO:0007669"/>
    <property type="project" value="UniProtKB-KW"/>
</dbReference>
<dbReference type="SUPFAM" id="SSF103501">
    <property type="entry name" value="Respiratory nitrate reductase 1 gamma chain"/>
    <property type="match status" value="1"/>
</dbReference>
<keyword evidence="1" id="KW-0004">4Fe-4S</keyword>
<dbReference type="InterPro" id="IPR051460">
    <property type="entry name" value="HdrC_iron-sulfur_subunit"/>
</dbReference>
<dbReference type="Proteomes" id="UP000245468">
    <property type="component" value="Chromosome"/>
</dbReference>
<evidence type="ECO:0000313" key="9">
    <source>
        <dbReference type="Proteomes" id="UP000245468"/>
    </source>
</evidence>
<dbReference type="GO" id="GO:0046872">
    <property type="term" value="F:metal ion binding"/>
    <property type="evidence" value="ECO:0007669"/>
    <property type="project" value="UniProtKB-KW"/>
</dbReference>
<dbReference type="PROSITE" id="PS51379">
    <property type="entry name" value="4FE4S_FER_2"/>
    <property type="match status" value="2"/>
</dbReference>
<dbReference type="InterPro" id="IPR009051">
    <property type="entry name" value="Helical_ferredxn"/>
</dbReference>
<dbReference type="InterPro" id="IPR017896">
    <property type="entry name" value="4Fe4S_Fe-S-bd"/>
</dbReference>
<evidence type="ECO:0000256" key="6">
    <source>
        <dbReference type="SAM" id="Phobius"/>
    </source>
</evidence>
<dbReference type="SUPFAM" id="SSF46548">
    <property type="entry name" value="alpha-helical ferredoxin"/>
    <property type="match status" value="1"/>
</dbReference>
<dbReference type="Gene3D" id="1.20.950.20">
    <property type="entry name" value="Transmembrane di-heme cytochromes, Chain C"/>
    <property type="match status" value="1"/>
</dbReference>
<evidence type="ECO:0000259" key="7">
    <source>
        <dbReference type="PROSITE" id="PS51379"/>
    </source>
</evidence>
<feature type="transmembrane region" description="Helical" evidence="6">
    <location>
        <begin position="15"/>
        <end position="35"/>
    </location>
</feature>
<dbReference type="GO" id="GO:0005886">
    <property type="term" value="C:plasma membrane"/>
    <property type="evidence" value="ECO:0007669"/>
    <property type="project" value="TreeGrafter"/>
</dbReference>
<dbReference type="Pfam" id="PF13187">
    <property type="entry name" value="Fer4_9"/>
    <property type="match status" value="1"/>
</dbReference>
<reference evidence="9" key="1">
    <citation type="submission" date="2018-05" db="EMBL/GenBank/DDBJ databases">
        <title>Pseudarcicella sp. HME7025 Genome sequencing and assembly.</title>
        <authorList>
            <person name="Kim H."/>
            <person name="Kang H."/>
            <person name="Joh K."/>
        </authorList>
    </citation>
    <scope>NUCLEOTIDE SEQUENCE [LARGE SCALE GENOMIC DNA]</scope>
    <source>
        <strain evidence="9">HME7025</strain>
    </source>
</reference>
<keyword evidence="6" id="KW-0472">Membrane</keyword>
<dbReference type="PANTHER" id="PTHR43255:SF1">
    <property type="entry name" value="IRON-SULFUR-BINDING OXIDOREDUCTASE FADF-RELATED"/>
    <property type="match status" value="1"/>
</dbReference>
<keyword evidence="2" id="KW-0479">Metal-binding</keyword>
<keyword evidence="4" id="KW-0408">Iron</keyword>
<organism evidence="8 9">
    <name type="scientific">Aquirufa nivalisilvae</name>
    <dbReference type="NCBI Taxonomy" id="2516557"/>
    <lineage>
        <taxon>Bacteria</taxon>
        <taxon>Pseudomonadati</taxon>
        <taxon>Bacteroidota</taxon>
        <taxon>Cytophagia</taxon>
        <taxon>Cytophagales</taxon>
        <taxon>Flectobacillaceae</taxon>
        <taxon>Aquirufa</taxon>
    </lineage>
</organism>
<keyword evidence="6" id="KW-0812">Transmembrane</keyword>
<name>A0A2S2DSP1_9BACT</name>
<dbReference type="PROSITE" id="PS00198">
    <property type="entry name" value="4FE4S_FER_1"/>
    <property type="match status" value="2"/>
</dbReference>
<protein>
    <recommendedName>
        <fullName evidence="7">4Fe-4S ferredoxin-type domain-containing protein</fullName>
    </recommendedName>
</protein>
<dbReference type="Gene3D" id="1.10.1060.10">
    <property type="entry name" value="Alpha-helical ferredoxin"/>
    <property type="match status" value="1"/>
</dbReference>
<gene>
    <name evidence="8" type="ORF">HME7025_00440</name>
</gene>
<dbReference type="GO" id="GO:0051539">
    <property type="term" value="F:4 iron, 4 sulfur cluster binding"/>
    <property type="evidence" value="ECO:0007669"/>
    <property type="project" value="UniProtKB-KW"/>
</dbReference>
<feature type="transmembrane region" description="Helical" evidence="6">
    <location>
        <begin position="124"/>
        <end position="145"/>
    </location>
</feature>
<evidence type="ECO:0000256" key="5">
    <source>
        <dbReference type="ARBA" id="ARBA00023014"/>
    </source>
</evidence>
<evidence type="ECO:0000256" key="3">
    <source>
        <dbReference type="ARBA" id="ARBA00023002"/>
    </source>
</evidence>